<dbReference type="Proteomes" id="UP000321736">
    <property type="component" value="Unassembled WGS sequence"/>
</dbReference>
<keyword evidence="3" id="KW-1185">Reference proteome</keyword>
<name>A0A239TLI2_9STAP</name>
<comment type="caution">
    <text evidence="2">The sequence shown here is derived from an EMBL/GenBank/DDBJ whole genome shotgun (WGS) entry which is preliminary data.</text>
</comment>
<dbReference type="SUPFAM" id="SSF46785">
    <property type="entry name" value="Winged helix' DNA-binding domain"/>
    <property type="match status" value="1"/>
</dbReference>
<accession>A0A239TLI2</accession>
<reference evidence="2 3" key="1">
    <citation type="submission" date="2019-07" db="EMBL/GenBank/DDBJ databases">
        <title>Whole genome shotgun sequence of Staphylococcus piscifermentans NBRC 109625.</title>
        <authorList>
            <person name="Hosoyama A."/>
            <person name="Uohara A."/>
            <person name="Ohji S."/>
            <person name="Ichikawa N."/>
        </authorList>
    </citation>
    <scope>NUCLEOTIDE SEQUENCE [LARGE SCALE GENOMIC DNA]</scope>
    <source>
        <strain evidence="2 3">NBRC 109625</strain>
    </source>
</reference>
<dbReference type="InterPro" id="IPR036390">
    <property type="entry name" value="WH_DNA-bd_sf"/>
</dbReference>
<dbReference type="AlphaFoldDB" id="A0A239TLI2"/>
<dbReference type="PANTHER" id="PTHR43252">
    <property type="entry name" value="TRANSCRIPTIONAL REGULATOR YQJI"/>
    <property type="match status" value="1"/>
</dbReference>
<dbReference type="Pfam" id="PF03551">
    <property type="entry name" value="PadR"/>
    <property type="match status" value="1"/>
</dbReference>
<dbReference type="Gene3D" id="1.10.10.10">
    <property type="entry name" value="Winged helix-like DNA-binding domain superfamily/Winged helix DNA-binding domain"/>
    <property type="match status" value="1"/>
</dbReference>
<evidence type="ECO:0000313" key="3">
    <source>
        <dbReference type="Proteomes" id="UP000321736"/>
    </source>
</evidence>
<organism evidence="2 3">
    <name type="scientific">Staphylococcus piscifermentans</name>
    <dbReference type="NCBI Taxonomy" id="70258"/>
    <lineage>
        <taxon>Bacteria</taxon>
        <taxon>Bacillati</taxon>
        <taxon>Bacillota</taxon>
        <taxon>Bacilli</taxon>
        <taxon>Bacillales</taxon>
        <taxon>Staphylococcaceae</taxon>
        <taxon>Staphylococcus</taxon>
    </lineage>
</organism>
<dbReference type="RefSeq" id="WP_095103175.1">
    <property type="nucleotide sequence ID" value="NZ_BKAR01000011.1"/>
</dbReference>
<dbReference type="OrthoDB" id="9814826at2"/>
<evidence type="ECO:0000313" key="2">
    <source>
        <dbReference type="EMBL" id="GEP84522.1"/>
    </source>
</evidence>
<dbReference type="InterPro" id="IPR005149">
    <property type="entry name" value="Tscrpt_reg_PadR_N"/>
</dbReference>
<dbReference type="EMBL" id="BKAR01000011">
    <property type="protein sequence ID" value="GEP84522.1"/>
    <property type="molecule type" value="Genomic_DNA"/>
</dbReference>
<proteinExistence type="predicted"/>
<evidence type="ECO:0000259" key="1">
    <source>
        <dbReference type="Pfam" id="PF03551"/>
    </source>
</evidence>
<dbReference type="PANTHER" id="PTHR43252:SF2">
    <property type="entry name" value="TRANSCRIPTION REGULATOR, PADR-LIKE FAMILY"/>
    <property type="match status" value="1"/>
</dbReference>
<sequence length="196" mass="22945">MFRRGFDQFRNMRDSEGFDFGRGFGGFEKMFGGRGPGHERMFKKGNLQFMILRSLQEEPKHGYQVIKDLEEQFKGFYSPSPGSVYPILQMLEDREFVSVTKEGNKKIYTITAEGANFLKENADQNEFAQRMKQFQNFNREDMQTLGADIKETVNAILTASKEAMTDEEKRQQFNRFLAQIKDQAQNLYKEDDEHDK</sequence>
<dbReference type="InterPro" id="IPR036388">
    <property type="entry name" value="WH-like_DNA-bd_sf"/>
</dbReference>
<feature type="domain" description="Transcription regulator PadR N-terminal" evidence="1">
    <location>
        <begin position="51"/>
        <end position="120"/>
    </location>
</feature>
<gene>
    <name evidence="2" type="ORF">SPI02_11070</name>
</gene>
<protein>
    <recommendedName>
        <fullName evidence="1">Transcription regulator PadR N-terminal domain-containing protein</fullName>
    </recommendedName>
</protein>